<keyword evidence="3" id="KW-1185">Reference proteome</keyword>
<dbReference type="EMBL" id="QQBB01000012">
    <property type="protein sequence ID" value="RDI53879.1"/>
    <property type="molecule type" value="Genomic_DNA"/>
</dbReference>
<accession>A0A370HAB4</accession>
<keyword evidence="1" id="KW-0472">Membrane</keyword>
<feature type="transmembrane region" description="Helical" evidence="1">
    <location>
        <begin position="21"/>
        <end position="48"/>
    </location>
</feature>
<name>A0A370HAB4_9HYPH</name>
<gene>
    <name evidence="2" type="ORF">DES45_11283</name>
</gene>
<feature type="transmembrane region" description="Helical" evidence="1">
    <location>
        <begin position="54"/>
        <end position="78"/>
    </location>
</feature>
<protein>
    <submittedName>
        <fullName evidence="2">Uncharacterized protein</fullName>
    </submittedName>
</protein>
<keyword evidence="1" id="KW-1133">Transmembrane helix</keyword>
<proteinExistence type="predicted"/>
<evidence type="ECO:0000313" key="3">
    <source>
        <dbReference type="Proteomes" id="UP000254925"/>
    </source>
</evidence>
<dbReference type="AlphaFoldDB" id="A0A370HAB4"/>
<sequence length="83" mass="8481">MVSPSFVTLALRFASLRRSAGGVLTASVFIGQFCSPLLSTPLIVAYGYQGLFDAASSLAAAMAVAAVLKACVMGLHALTHHVG</sequence>
<dbReference type="Proteomes" id="UP000254925">
    <property type="component" value="Unassembled WGS sequence"/>
</dbReference>
<organism evidence="2 3">
    <name type="scientific">Microvirga subterranea</name>
    <dbReference type="NCBI Taxonomy" id="186651"/>
    <lineage>
        <taxon>Bacteria</taxon>
        <taxon>Pseudomonadati</taxon>
        <taxon>Pseudomonadota</taxon>
        <taxon>Alphaproteobacteria</taxon>
        <taxon>Hyphomicrobiales</taxon>
        <taxon>Methylobacteriaceae</taxon>
        <taxon>Microvirga</taxon>
    </lineage>
</organism>
<keyword evidence="1" id="KW-0812">Transmembrane</keyword>
<reference evidence="2 3" key="1">
    <citation type="submission" date="2018-07" db="EMBL/GenBank/DDBJ databases">
        <title>Genomic Encyclopedia of Type Strains, Phase IV (KMG-IV): sequencing the most valuable type-strain genomes for metagenomic binning, comparative biology and taxonomic classification.</title>
        <authorList>
            <person name="Goeker M."/>
        </authorList>
    </citation>
    <scope>NUCLEOTIDE SEQUENCE [LARGE SCALE GENOMIC DNA]</scope>
    <source>
        <strain evidence="2 3">DSM 14364</strain>
    </source>
</reference>
<evidence type="ECO:0000256" key="1">
    <source>
        <dbReference type="SAM" id="Phobius"/>
    </source>
</evidence>
<evidence type="ECO:0000313" key="2">
    <source>
        <dbReference type="EMBL" id="RDI53879.1"/>
    </source>
</evidence>
<comment type="caution">
    <text evidence="2">The sequence shown here is derived from an EMBL/GenBank/DDBJ whole genome shotgun (WGS) entry which is preliminary data.</text>
</comment>